<keyword evidence="2" id="KW-1185">Reference proteome</keyword>
<dbReference type="Proteomes" id="UP000716291">
    <property type="component" value="Unassembled WGS sequence"/>
</dbReference>
<evidence type="ECO:0000313" key="2">
    <source>
        <dbReference type="Proteomes" id="UP000716291"/>
    </source>
</evidence>
<accession>A0A9P6XGP8</accession>
<organism evidence="1 2">
    <name type="scientific">Rhizopus oryzae</name>
    <name type="common">Mucormycosis agent</name>
    <name type="synonym">Rhizopus arrhizus var. delemar</name>
    <dbReference type="NCBI Taxonomy" id="64495"/>
    <lineage>
        <taxon>Eukaryota</taxon>
        <taxon>Fungi</taxon>
        <taxon>Fungi incertae sedis</taxon>
        <taxon>Mucoromycota</taxon>
        <taxon>Mucoromycotina</taxon>
        <taxon>Mucoromycetes</taxon>
        <taxon>Mucorales</taxon>
        <taxon>Mucorineae</taxon>
        <taxon>Rhizopodaceae</taxon>
        <taxon>Rhizopus</taxon>
    </lineage>
</organism>
<dbReference type="AlphaFoldDB" id="A0A9P6XGP8"/>
<protein>
    <submittedName>
        <fullName evidence="1">Uncharacterized protein</fullName>
    </submittedName>
</protein>
<name>A0A9P6XGP8_RHIOR</name>
<sequence>MDELIEESDKPRLSDFVSLNTKSLVLYFYNKDILDSNMIRQELSDIVMEFRDPHSNLVISNNKNSVDWFELSNKVKQYKAFCLISENENDKFLEGAKEFIDRPIDPFANDSKYISPLVLKQNIKDWKAKAIHIDKLHLQDLLYYYIIDLTSVNKNDGTHAPFGLKFEAEKEKYKTNYNPKKNIAKLTRELLGLSKPSSTSSSDNDLQKILKSGKASIAAVADEEIRNNMKVIVKTCKIYVKLEKEKIKLYESETNEATYLMC</sequence>
<proteinExistence type="predicted"/>
<dbReference type="EMBL" id="JAANQT010000184">
    <property type="protein sequence ID" value="KAG1313551.1"/>
    <property type="molecule type" value="Genomic_DNA"/>
</dbReference>
<comment type="caution">
    <text evidence="1">The sequence shown here is derived from an EMBL/GenBank/DDBJ whole genome shotgun (WGS) entry which is preliminary data.</text>
</comment>
<reference evidence="1" key="1">
    <citation type="journal article" date="2020" name="Microb. Genom.">
        <title>Genetic diversity of clinical and environmental Mucorales isolates obtained from an investigation of mucormycosis cases among solid organ transplant recipients.</title>
        <authorList>
            <person name="Nguyen M.H."/>
            <person name="Kaul D."/>
            <person name="Muto C."/>
            <person name="Cheng S.J."/>
            <person name="Richter R.A."/>
            <person name="Bruno V.M."/>
            <person name="Liu G."/>
            <person name="Beyhan S."/>
            <person name="Sundermann A.J."/>
            <person name="Mounaud S."/>
            <person name="Pasculle A.W."/>
            <person name="Nierman W.C."/>
            <person name="Driscoll E."/>
            <person name="Cumbie R."/>
            <person name="Clancy C.J."/>
            <person name="Dupont C.L."/>
        </authorList>
    </citation>
    <scope>NUCLEOTIDE SEQUENCE</scope>
    <source>
        <strain evidence="1">GL11</strain>
    </source>
</reference>
<gene>
    <name evidence="1" type="ORF">G6F64_002168</name>
</gene>
<evidence type="ECO:0000313" key="1">
    <source>
        <dbReference type="EMBL" id="KAG1313551.1"/>
    </source>
</evidence>
<dbReference type="OrthoDB" id="2443197at2759"/>